<protein>
    <submittedName>
        <fullName evidence="1">Uncharacterized protein</fullName>
    </submittedName>
</protein>
<evidence type="ECO:0000313" key="1">
    <source>
        <dbReference type="EMBL" id="KAI3748732.1"/>
    </source>
</evidence>
<comment type="caution">
    <text evidence="1">The sequence shown here is derived from an EMBL/GenBank/DDBJ whole genome shotgun (WGS) entry which is preliminary data.</text>
</comment>
<dbReference type="EMBL" id="CM042049">
    <property type="protein sequence ID" value="KAI3748732.1"/>
    <property type="molecule type" value="Genomic_DNA"/>
</dbReference>
<evidence type="ECO:0000313" key="2">
    <source>
        <dbReference type="Proteomes" id="UP001055879"/>
    </source>
</evidence>
<proteinExistence type="predicted"/>
<organism evidence="1 2">
    <name type="scientific">Arctium lappa</name>
    <name type="common">Greater burdock</name>
    <name type="synonym">Lappa major</name>
    <dbReference type="NCBI Taxonomy" id="4217"/>
    <lineage>
        <taxon>Eukaryota</taxon>
        <taxon>Viridiplantae</taxon>
        <taxon>Streptophyta</taxon>
        <taxon>Embryophyta</taxon>
        <taxon>Tracheophyta</taxon>
        <taxon>Spermatophyta</taxon>
        <taxon>Magnoliopsida</taxon>
        <taxon>eudicotyledons</taxon>
        <taxon>Gunneridae</taxon>
        <taxon>Pentapetalae</taxon>
        <taxon>asterids</taxon>
        <taxon>campanulids</taxon>
        <taxon>Asterales</taxon>
        <taxon>Asteraceae</taxon>
        <taxon>Carduoideae</taxon>
        <taxon>Cardueae</taxon>
        <taxon>Arctiinae</taxon>
        <taxon>Arctium</taxon>
    </lineage>
</organism>
<name>A0ACB9DQA1_ARCLA</name>
<dbReference type="Proteomes" id="UP001055879">
    <property type="component" value="Linkage Group LG03"/>
</dbReference>
<sequence>MTSFKFYLVLLTILEVQIGKSSGIAIECLKLSCTGELPPNARSGQSFIHDPKVAREIETKAQIQLRFKTAAGKDVVCIRSFQLSS</sequence>
<accession>A0ACB9DQA1</accession>
<gene>
    <name evidence="1" type="ORF">L6452_12017</name>
</gene>
<reference evidence="2" key="1">
    <citation type="journal article" date="2022" name="Mol. Ecol. Resour.">
        <title>The genomes of chicory, endive, great burdock and yacon provide insights into Asteraceae palaeo-polyploidization history and plant inulin production.</title>
        <authorList>
            <person name="Fan W."/>
            <person name="Wang S."/>
            <person name="Wang H."/>
            <person name="Wang A."/>
            <person name="Jiang F."/>
            <person name="Liu H."/>
            <person name="Zhao H."/>
            <person name="Xu D."/>
            <person name="Zhang Y."/>
        </authorList>
    </citation>
    <scope>NUCLEOTIDE SEQUENCE [LARGE SCALE GENOMIC DNA]</scope>
    <source>
        <strain evidence="2">cv. Niubang</strain>
    </source>
</reference>
<keyword evidence="2" id="KW-1185">Reference proteome</keyword>
<reference evidence="1 2" key="2">
    <citation type="journal article" date="2022" name="Mol. Ecol. Resour.">
        <title>The genomes of chicory, endive, great burdock and yacon provide insights into Asteraceae paleo-polyploidization history and plant inulin production.</title>
        <authorList>
            <person name="Fan W."/>
            <person name="Wang S."/>
            <person name="Wang H."/>
            <person name="Wang A."/>
            <person name="Jiang F."/>
            <person name="Liu H."/>
            <person name="Zhao H."/>
            <person name="Xu D."/>
            <person name="Zhang Y."/>
        </authorList>
    </citation>
    <scope>NUCLEOTIDE SEQUENCE [LARGE SCALE GENOMIC DNA]</scope>
    <source>
        <strain evidence="2">cv. Niubang</strain>
    </source>
</reference>